<dbReference type="EMBL" id="FOXH01000003">
    <property type="protein sequence ID" value="SFP51240.1"/>
    <property type="molecule type" value="Genomic_DNA"/>
</dbReference>
<dbReference type="Proteomes" id="UP000199306">
    <property type="component" value="Unassembled WGS sequence"/>
</dbReference>
<gene>
    <name evidence="2" type="ORF">SAMN04515674_103428</name>
</gene>
<feature type="domain" description="Phytase-like" evidence="1">
    <location>
        <begin position="59"/>
        <end position="393"/>
    </location>
</feature>
<reference evidence="2 3" key="1">
    <citation type="submission" date="2016-10" db="EMBL/GenBank/DDBJ databases">
        <authorList>
            <person name="de Groot N.N."/>
        </authorList>
    </citation>
    <scope>NUCLEOTIDE SEQUENCE [LARGE SCALE GENOMIC DNA]</scope>
    <source>
        <strain evidence="3">E92,LMG 26720,CCM 7988</strain>
    </source>
</reference>
<sequence length="428" mass="45371">MTHNSLKSCLQILALAGITLSCSTTDSVTPVSYPGKATAASPKILFTTSAGVKIMNGGYGSALVPDPKQEGVFYLLTDRGPNTDGPLTNSKVFPLAGFTPQIGKFKLEGDSLKLIQTIELKDASGNKMTGLPNPAGLGGTGEIALDLNNVTLNSDPNGVDSEGLVVMKDGSFWVSDEYGPHIVHLDATGKTIEKINPFSGARALPKVLAKRKVNRGMEGLAITPDEKTLVGIMQSPLINPSAAAVKDSRVIRVVTLDIASGTTKQYAYLMDNTSMTGASEITAITNTTFLVIERDGNYLETGKTAPAKLIYKIDLSNATDISDAENKDSGKLINGKTIDQLSETELQTAGIKPVTKSLVADVVKVIPTYPHDKVEGIAIISPTLIAISNDDDFGVTDVNKAFAQKILPSTNTVDRNTIYFIKLSTPLK</sequence>
<evidence type="ECO:0000313" key="2">
    <source>
        <dbReference type="EMBL" id="SFP51240.1"/>
    </source>
</evidence>
<dbReference type="SUPFAM" id="SSF101898">
    <property type="entry name" value="NHL repeat"/>
    <property type="match status" value="1"/>
</dbReference>
<dbReference type="OrthoDB" id="9803927at2"/>
<dbReference type="AlphaFoldDB" id="A0A1I5QYQ4"/>
<protein>
    <submittedName>
        <fullName evidence="2">Uncharacterized conserved protein</fullName>
    </submittedName>
</protein>
<dbReference type="PANTHER" id="PTHR37957">
    <property type="entry name" value="BLR7070 PROTEIN"/>
    <property type="match status" value="1"/>
</dbReference>
<accession>A0A1I5QYQ4</accession>
<dbReference type="PROSITE" id="PS51257">
    <property type="entry name" value="PROKAR_LIPOPROTEIN"/>
    <property type="match status" value="1"/>
</dbReference>
<evidence type="ECO:0000313" key="3">
    <source>
        <dbReference type="Proteomes" id="UP000199306"/>
    </source>
</evidence>
<proteinExistence type="predicted"/>
<keyword evidence="3" id="KW-1185">Reference proteome</keyword>
<dbReference type="PANTHER" id="PTHR37957:SF1">
    <property type="entry name" value="PHYTASE-LIKE DOMAIN-CONTAINING PROTEIN"/>
    <property type="match status" value="1"/>
</dbReference>
<dbReference type="Pfam" id="PF13449">
    <property type="entry name" value="Phytase-like"/>
    <property type="match status" value="1"/>
</dbReference>
<evidence type="ECO:0000259" key="1">
    <source>
        <dbReference type="Pfam" id="PF13449"/>
    </source>
</evidence>
<organism evidence="2 3">
    <name type="scientific">Pseudarcicella hirudinis</name>
    <dbReference type="NCBI Taxonomy" id="1079859"/>
    <lineage>
        <taxon>Bacteria</taxon>
        <taxon>Pseudomonadati</taxon>
        <taxon>Bacteroidota</taxon>
        <taxon>Cytophagia</taxon>
        <taxon>Cytophagales</taxon>
        <taxon>Flectobacillaceae</taxon>
        <taxon>Pseudarcicella</taxon>
    </lineage>
</organism>
<name>A0A1I5QYQ4_9BACT</name>
<dbReference type="RefSeq" id="WP_092014830.1">
    <property type="nucleotide sequence ID" value="NZ_FOXH01000003.1"/>
</dbReference>
<dbReference type="STRING" id="1079859.SAMN04515674_103428"/>
<dbReference type="InterPro" id="IPR027372">
    <property type="entry name" value="Phytase-like_dom"/>
</dbReference>